<proteinExistence type="predicted"/>
<name>A0A6M3LDS4_9ZZZZ</name>
<sequence>MPLKQPWAVKQVITNTELELRADPGEAFMVWDIYTYDPVSDYVTVKIDKSTVGYFRVRSDLGGHQVGLRGRQPHTHNIRLEGDGSYAVIQDWSIMLGDNVRSIGKIGVSDITHVGEMYDLKDATREHKGPRLDTLLGLLRAKGHWTGFPVAEGETFRLEGAKNPNGRQIIIYSIYDPADISPDMPNGSKSKDYLFINYGNCGASIQATADNLYNTAKNPAEFPDFPFGNVCPAKHEIDLIGICGSPFAPRQNDDTDYSYTQFLKLVKDREVLFDEDRNGIIFEQRNLNLASRRHGIAEGISLIGNYSEFDKQEPLFFDPPISFVSGDELNIYVSLVVGGSGQAIDIYQHEIALIERVRRVD</sequence>
<accession>A0A6M3LDS4</accession>
<reference evidence="1" key="1">
    <citation type="submission" date="2020-03" db="EMBL/GenBank/DDBJ databases">
        <title>The deep terrestrial virosphere.</title>
        <authorList>
            <person name="Holmfeldt K."/>
            <person name="Nilsson E."/>
            <person name="Simone D."/>
            <person name="Lopez-Fernandez M."/>
            <person name="Wu X."/>
            <person name="de Brujin I."/>
            <person name="Lundin D."/>
            <person name="Andersson A."/>
            <person name="Bertilsson S."/>
            <person name="Dopson M."/>
        </authorList>
    </citation>
    <scope>NUCLEOTIDE SEQUENCE</scope>
    <source>
        <strain evidence="1">MM415B04250</strain>
    </source>
</reference>
<gene>
    <name evidence="1" type="ORF">MM415B04250_0003</name>
</gene>
<dbReference type="AlphaFoldDB" id="A0A6M3LDS4"/>
<protein>
    <submittedName>
        <fullName evidence="1">Uncharacterized protein</fullName>
    </submittedName>
</protein>
<evidence type="ECO:0000313" key="1">
    <source>
        <dbReference type="EMBL" id="QJA93387.1"/>
    </source>
</evidence>
<dbReference type="EMBL" id="MT143145">
    <property type="protein sequence ID" value="QJA93387.1"/>
    <property type="molecule type" value="Genomic_DNA"/>
</dbReference>
<organism evidence="1">
    <name type="scientific">viral metagenome</name>
    <dbReference type="NCBI Taxonomy" id="1070528"/>
    <lineage>
        <taxon>unclassified sequences</taxon>
        <taxon>metagenomes</taxon>
        <taxon>organismal metagenomes</taxon>
    </lineage>
</organism>